<dbReference type="Pfam" id="PF00590">
    <property type="entry name" value="TP_methylase"/>
    <property type="match status" value="1"/>
</dbReference>
<evidence type="ECO:0000256" key="2">
    <source>
        <dbReference type="ARBA" id="ARBA00022573"/>
    </source>
</evidence>
<evidence type="ECO:0000313" key="8">
    <source>
        <dbReference type="EMBL" id="SHK08170.1"/>
    </source>
</evidence>
<dbReference type="STRING" id="1848.SAMN05443637_102308"/>
<keyword evidence="4 8" id="KW-0808">Transferase</keyword>
<gene>
    <name evidence="8" type="ORF">SAMN05443637_102308</name>
</gene>
<dbReference type="AlphaFoldDB" id="A0A1M6PJR9"/>
<dbReference type="Proteomes" id="UP000184363">
    <property type="component" value="Unassembled WGS sequence"/>
</dbReference>
<reference evidence="8 9" key="1">
    <citation type="submission" date="2016-11" db="EMBL/GenBank/DDBJ databases">
        <authorList>
            <person name="Jaros S."/>
            <person name="Januszkiewicz K."/>
            <person name="Wedrychowicz H."/>
        </authorList>
    </citation>
    <scope>NUCLEOTIDE SEQUENCE [LARGE SCALE GENOMIC DNA]</scope>
    <source>
        <strain evidence="8 9">DSM 43832</strain>
    </source>
</reference>
<name>A0A1M6PJR9_PSETH</name>
<protein>
    <submittedName>
        <fullName evidence="8">Precorrin-2 C20-methyltransferase /cobalt-factor II C20-methyltransferase</fullName>
    </submittedName>
</protein>
<evidence type="ECO:0000256" key="4">
    <source>
        <dbReference type="ARBA" id="ARBA00022679"/>
    </source>
</evidence>
<feature type="domain" description="Tetrapyrrole methylase" evidence="7">
    <location>
        <begin position="16"/>
        <end position="213"/>
    </location>
</feature>
<keyword evidence="5" id="KW-0949">S-adenosyl-L-methionine</keyword>
<dbReference type="EMBL" id="FRAP01000002">
    <property type="protein sequence ID" value="SHK08170.1"/>
    <property type="molecule type" value="Genomic_DNA"/>
</dbReference>
<dbReference type="GO" id="GO:0009236">
    <property type="term" value="P:cobalamin biosynthetic process"/>
    <property type="evidence" value="ECO:0007669"/>
    <property type="project" value="UniProtKB-UniRule"/>
</dbReference>
<dbReference type="InterPro" id="IPR000878">
    <property type="entry name" value="4pyrrol_Mease"/>
</dbReference>
<evidence type="ECO:0000259" key="7">
    <source>
        <dbReference type="Pfam" id="PF00590"/>
    </source>
</evidence>
<comment type="similarity">
    <text evidence="6">Belongs to the precorrin methyltransferase family.</text>
</comment>
<dbReference type="PANTHER" id="PTHR43467">
    <property type="entry name" value="COBALT-PRECORRIN-2 C(20)-METHYLTRANSFERASE"/>
    <property type="match status" value="1"/>
</dbReference>
<accession>A0A1M6PJR9</accession>
<evidence type="ECO:0000256" key="6">
    <source>
        <dbReference type="PIRNR" id="PIRNR036427"/>
    </source>
</evidence>
<comment type="pathway">
    <text evidence="1">Cofactor biosynthesis; adenosylcobalamin biosynthesis.</text>
</comment>
<dbReference type="Gene3D" id="3.40.1010.10">
    <property type="entry name" value="Cobalt-precorrin-4 Transmethylase, Domain 1"/>
    <property type="match status" value="1"/>
</dbReference>
<proteinExistence type="inferred from homology"/>
<dbReference type="CDD" id="cd11645">
    <property type="entry name" value="Precorrin_2_C20_MT"/>
    <property type="match status" value="1"/>
</dbReference>
<dbReference type="Gene3D" id="3.30.950.10">
    <property type="entry name" value="Methyltransferase, Cobalt-precorrin-4 Transmethylase, Domain 2"/>
    <property type="match status" value="1"/>
</dbReference>
<evidence type="ECO:0000313" key="9">
    <source>
        <dbReference type="Proteomes" id="UP000184363"/>
    </source>
</evidence>
<evidence type="ECO:0000256" key="1">
    <source>
        <dbReference type="ARBA" id="ARBA00004953"/>
    </source>
</evidence>
<dbReference type="PANTHER" id="PTHR43467:SF2">
    <property type="entry name" value="COBALT-PRECORRIN-2 C(20)-METHYLTRANSFERASE"/>
    <property type="match status" value="1"/>
</dbReference>
<dbReference type="PIRSF" id="PIRSF036427">
    <property type="entry name" value="Precrrn-2_mtase"/>
    <property type="match status" value="1"/>
</dbReference>
<dbReference type="InterPro" id="IPR014776">
    <property type="entry name" value="4pyrrole_Mease_sub2"/>
</dbReference>
<dbReference type="SUPFAM" id="SSF53790">
    <property type="entry name" value="Tetrapyrrole methylase"/>
    <property type="match status" value="1"/>
</dbReference>
<keyword evidence="2" id="KW-0169">Cobalamin biosynthesis</keyword>
<dbReference type="GO" id="GO:0030788">
    <property type="term" value="F:precorrin-2 C20-methyltransferase activity"/>
    <property type="evidence" value="ECO:0007669"/>
    <property type="project" value="InterPro"/>
</dbReference>
<dbReference type="GO" id="GO:0032259">
    <property type="term" value="P:methylation"/>
    <property type="evidence" value="ECO:0007669"/>
    <property type="project" value="UniProtKB-KW"/>
</dbReference>
<keyword evidence="3 8" id="KW-0489">Methyltransferase</keyword>
<dbReference type="InterPro" id="IPR012382">
    <property type="entry name" value="CobI/CbiL"/>
</dbReference>
<dbReference type="InterPro" id="IPR014777">
    <property type="entry name" value="4pyrrole_Mease_sub1"/>
</dbReference>
<organism evidence="8 9">
    <name type="scientific">Pseudonocardia thermophila</name>
    <dbReference type="NCBI Taxonomy" id="1848"/>
    <lineage>
        <taxon>Bacteria</taxon>
        <taxon>Bacillati</taxon>
        <taxon>Actinomycetota</taxon>
        <taxon>Actinomycetes</taxon>
        <taxon>Pseudonocardiales</taxon>
        <taxon>Pseudonocardiaceae</taxon>
        <taxon>Pseudonocardia</taxon>
    </lineage>
</organism>
<keyword evidence="9" id="KW-1185">Reference proteome</keyword>
<evidence type="ECO:0000256" key="5">
    <source>
        <dbReference type="ARBA" id="ARBA00022691"/>
    </source>
</evidence>
<evidence type="ECO:0000256" key="3">
    <source>
        <dbReference type="ARBA" id="ARBA00022603"/>
    </source>
</evidence>
<dbReference type="RefSeq" id="WP_200803748.1">
    <property type="nucleotide sequence ID" value="NZ_CALGVN010000036.1"/>
</dbReference>
<dbReference type="InterPro" id="IPR035996">
    <property type="entry name" value="4pyrrol_Methylase_sf"/>
</dbReference>
<sequence length="252" mass="26151">MYGNEADLPDPVPFATLIGVGVGPGDPDLVTFQAVDTLTKADVVFVPVVSPEETGRAEQVVLGFVEAWRVDQVVFPHDAGDGPAAWDAAVAHVADWLLAHPGAVAAYATTGDPGMHSAFPAFARAVAESVPGLEITFVPGITPMQAIAARRGEPIVEPGESLAVLAGPPDEERLRESLATFDRVVAERVGPKLPAALAELATADRLDGAVVGAVGGPRGPQLHDAASLPADARLPYLSTLVVPARRRTEATR</sequence>